<dbReference type="InterPro" id="IPR003838">
    <property type="entry name" value="ABC3_permease_C"/>
</dbReference>
<feature type="transmembrane region" description="Helical" evidence="6">
    <location>
        <begin position="20"/>
        <end position="40"/>
    </location>
</feature>
<dbReference type="PANTHER" id="PTHR46795">
    <property type="entry name" value="ABC TRANSPORTER PERMEASE-RELATED-RELATED"/>
    <property type="match status" value="1"/>
</dbReference>
<evidence type="ECO:0000256" key="3">
    <source>
        <dbReference type="ARBA" id="ARBA00022692"/>
    </source>
</evidence>
<dbReference type="Pfam" id="PF02687">
    <property type="entry name" value="FtsX"/>
    <property type="match status" value="1"/>
</dbReference>
<reference evidence="8 9" key="1">
    <citation type="submission" date="2020-08" db="EMBL/GenBank/DDBJ databases">
        <authorList>
            <person name="Liu C."/>
            <person name="Sun Q."/>
        </authorList>
    </citation>
    <scope>NUCLEOTIDE SEQUENCE [LARGE SCALE GENOMIC DNA]</scope>
    <source>
        <strain evidence="8 9">NSJ-61</strain>
    </source>
</reference>
<organism evidence="8 9">
    <name type="scientific">[Eubacterium] hominis</name>
    <dbReference type="NCBI Taxonomy" id="2764325"/>
    <lineage>
        <taxon>Bacteria</taxon>
        <taxon>Bacillati</taxon>
        <taxon>Bacillota</taxon>
        <taxon>Erysipelotrichia</taxon>
        <taxon>Erysipelotrichales</taxon>
        <taxon>Erysipelotrichaceae</taxon>
        <taxon>Amedibacillus</taxon>
    </lineage>
</organism>
<dbReference type="Proteomes" id="UP000515856">
    <property type="component" value="Chromosome"/>
</dbReference>
<accession>A0A7G9GTQ0</accession>
<gene>
    <name evidence="8" type="ORF">H9Q80_09715</name>
</gene>
<dbReference type="InterPro" id="IPR052536">
    <property type="entry name" value="ABC-4_Integral_Memb_Prot"/>
</dbReference>
<keyword evidence="9" id="KW-1185">Reference proteome</keyword>
<keyword evidence="5 6" id="KW-0472">Membrane</keyword>
<proteinExistence type="predicted"/>
<evidence type="ECO:0000313" key="9">
    <source>
        <dbReference type="Proteomes" id="UP000515856"/>
    </source>
</evidence>
<sequence length="541" mass="61898">MGTFIFMGLDNKQLGKMYFFEMMMVGMISIVSGILTGIAFSKLFGMLFFKLSDIEASIPFDFQFITAIKTALIFLVLYAFLMGKGYFNIVRTSVKDMLSANRQSEFKKANGFMTFFKALISLLILCAGYYFALQIGDISSFIYMLLATVFVIVGIYGLYDSLMPFVLTKLSDKKTFLYKKERNLWINHLIFRVKKNYRTYAIVTIMMLCCVSALGAGLAMKQRYDAMNHSQSQYVYSFMGDQIPIDKINQTIEKNNTMKQKASIPFFFHQYRVEKYTNDQLAFVVSYSDYINFCKEVGLTPLKAKPQDLEAIELHKKYLISLSDDTLGSVPIDQKELKIIAAEDTAYFGMMQYNMNALIVNDKTFASLSKGKMMMDLYVVNIADQKNYKAGIEELKAFNSEHTQVMIADLDSGEIVFIRVIYSLCIFMFAVFAFSCGGVLFMKTYNDASDDRQRYIILKNVGISKRSMHHAIQKEVAFTYILPIVITAFSSYFIMSALQNLMKSDPLRLITIISISVLAVLFFILYIISVKSFEKRCEIDQ</sequence>
<comment type="subcellular location">
    <subcellularLocation>
        <location evidence="1">Cell membrane</location>
        <topology evidence="1">Multi-pass membrane protein</topology>
    </subcellularLocation>
</comment>
<evidence type="ECO:0000256" key="2">
    <source>
        <dbReference type="ARBA" id="ARBA00022475"/>
    </source>
</evidence>
<evidence type="ECO:0000313" key="8">
    <source>
        <dbReference type="EMBL" id="QNM14182.1"/>
    </source>
</evidence>
<feature type="transmembrane region" description="Helical" evidence="6">
    <location>
        <begin position="138"/>
        <end position="159"/>
    </location>
</feature>
<feature type="transmembrane region" description="Helical" evidence="6">
    <location>
        <begin position="60"/>
        <end position="81"/>
    </location>
</feature>
<dbReference type="PANTHER" id="PTHR46795:SF3">
    <property type="entry name" value="ABC TRANSPORTER PERMEASE"/>
    <property type="match status" value="1"/>
</dbReference>
<feature type="transmembrane region" description="Helical" evidence="6">
    <location>
        <begin position="476"/>
        <end position="495"/>
    </location>
</feature>
<feature type="transmembrane region" description="Helical" evidence="6">
    <location>
        <begin position="200"/>
        <end position="220"/>
    </location>
</feature>
<evidence type="ECO:0000256" key="5">
    <source>
        <dbReference type="ARBA" id="ARBA00023136"/>
    </source>
</evidence>
<name>A0A7G9GTQ0_9FIRM</name>
<feature type="domain" description="ABC3 transporter permease C-terminal" evidence="7">
    <location>
        <begin position="1"/>
        <end position="83"/>
    </location>
</feature>
<feature type="transmembrane region" description="Helical" evidence="6">
    <location>
        <begin position="112"/>
        <end position="132"/>
    </location>
</feature>
<dbReference type="GO" id="GO:0005886">
    <property type="term" value="C:plasma membrane"/>
    <property type="evidence" value="ECO:0007669"/>
    <property type="project" value="UniProtKB-SubCell"/>
</dbReference>
<dbReference type="EMBL" id="CP060636">
    <property type="protein sequence ID" value="QNM14182.1"/>
    <property type="molecule type" value="Genomic_DNA"/>
</dbReference>
<dbReference type="AlphaFoldDB" id="A0A7G9GTQ0"/>
<keyword evidence="3 6" id="KW-0812">Transmembrane</keyword>
<protein>
    <submittedName>
        <fullName evidence="8">ABC transporter permease</fullName>
    </submittedName>
</protein>
<feature type="transmembrane region" description="Helical" evidence="6">
    <location>
        <begin position="507"/>
        <end position="528"/>
    </location>
</feature>
<dbReference type="KEGG" id="ehn:H9Q80_09715"/>
<evidence type="ECO:0000256" key="1">
    <source>
        <dbReference type="ARBA" id="ARBA00004651"/>
    </source>
</evidence>
<feature type="transmembrane region" description="Helical" evidence="6">
    <location>
        <begin position="420"/>
        <end position="442"/>
    </location>
</feature>
<evidence type="ECO:0000259" key="7">
    <source>
        <dbReference type="Pfam" id="PF02687"/>
    </source>
</evidence>
<evidence type="ECO:0000256" key="4">
    <source>
        <dbReference type="ARBA" id="ARBA00022989"/>
    </source>
</evidence>
<keyword evidence="2" id="KW-1003">Cell membrane</keyword>
<keyword evidence="4 6" id="KW-1133">Transmembrane helix</keyword>
<evidence type="ECO:0000256" key="6">
    <source>
        <dbReference type="SAM" id="Phobius"/>
    </source>
</evidence>